<name>A0A5P8VTE8_9NOSO</name>
<accession>A0A5P8VTE8</accession>
<sequence length="42" mass="4934">MSDDKLLTLQLLETLRERRYRFSTRRSANANANASTLKIEHI</sequence>
<dbReference type="EMBL" id="CP045226">
    <property type="protein sequence ID" value="QFS43466.1"/>
    <property type="molecule type" value="Genomic_DNA"/>
</dbReference>
<protein>
    <submittedName>
        <fullName evidence="1">Uncharacterized protein</fullName>
    </submittedName>
</protein>
<organism evidence="1 2">
    <name type="scientific">Nostoc sphaeroides CCNUC1</name>
    <dbReference type="NCBI Taxonomy" id="2653204"/>
    <lineage>
        <taxon>Bacteria</taxon>
        <taxon>Bacillati</taxon>
        <taxon>Cyanobacteriota</taxon>
        <taxon>Cyanophyceae</taxon>
        <taxon>Nostocales</taxon>
        <taxon>Nostocaceae</taxon>
        <taxon>Nostoc</taxon>
    </lineage>
</organism>
<reference evidence="1 2" key="1">
    <citation type="submission" date="2019-10" db="EMBL/GenBank/DDBJ databases">
        <title>Genomic and transcriptomic insights into the perfect genentic adaptation of a filamentous nitrogen-fixing cyanobacterium to rice fields.</title>
        <authorList>
            <person name="Chen Z."/>
        </authorList>
    </citation>
    <scope>NUCLEOTIDE SEQUENCE [LARGE SCALE GENOMIC DNA]</scope>
    <source>
        <strain evidence="1">CCNUC1</strain>
    </source>
</reference>
<dbReference type="AlphaFoldDB" id="A0A5P8VTE8"/>
<evidence type="ECO:0000313" key="2">
    <source>
        <dbReference type="Proteomes" id="UP000326678"/>
    </source>
</evidence>
<dbReference type="Proteomes" id="UP000326678">
    <property type="component" value="Chromosome Gxm1"/>
</dbReference>
<gene>
    <name evidence="1" type="ORF">GXM_00939</name>
</gene>
<proteinExistence type="predicted"/>
<dbReference type="KEGG" id="nsh:GXM_00939"/>
<keyword evidence="2" id="KW-1185">Reference proteome</keyword>
<evidence type="ECO:0000313" key="1">
    <source>
        <dbReference type="EMBL" id="QFS43466.1"/>
    </source>
</evidence>